<dbReference type="EMBL" id="JAYFSI010000006">
    <property type="protein sequence ID" value="MEA5362815.1"/>
    <property type="molecule type" value="Genomic_DNA"/>
</dbReference>
<name>A0ABU5RB27_9PSEU</name>
<protein>
    <submittedName>
        <fullName evidence="1">Uncharacterized protein</fullName>
    </submittedName>
</protein>
<dbReference type="RefSeq" id="WP_323330578.1">
    <property type="nucleotide sequence ID" value="NZ_JAYFSI010000006.1"/>
</dbReference>
<gene>
    <name evidence="1" type="ORF">VA596_24995</name>
</gene>
<keyword evidence="2" id="KW-1185">Reference proteome</keyword>
<reference evidence="1 2" key="1">
    <citation type="submission" date="2023-12" db="EMBL/GenBank/DDBJ databases">
        <title>Amycolatopsis sp. V23-08.</title>
        <authorList>
            <person name="Somphong A."/>
        </authorList>
    </citation>
    <scope>NUCLEOTIDE SEQUENCE [LARGE SCALE GENOMIC DNA]</scope>
    <source>
        <strain evidence="1 2">V23-08</strain>
    </source>
</reference>
<organism evidence="1 2">
    <name type="scientific">Amycolatopsis heterodermiae</name>
    <dbReference type="NCBI Taxonomy" id="3110235"/>
    <lineage>
        <taxon>Bacteria</taxon>
        <taxon>Bacillati</taxon>
        <taxon>Actinomycetota</taxon>
        <taxon>Actinomycetes</taxon>
        <taxon>Pseudonocardiales</taxon>
        <taxon>Pseudonocardiaceae</taxon>
        <taxon>Amycolatopsis</taxon>
    </lineage>
</organism>
<dbReference type="Proteomes" id="UP001304298">
    <property type="component" value="Unassembled WGS sequence"/>
</dbReference>
<accession>A0ABU5RB27</accession>
<proteinExistence type="predicted"/>
<sequence>MSTGLLSQVLEAHGGLERWRAVQTIRARVAMGGPSWAARGVEGLLADLDVTVDLREQRTVFTGFTGPGRRGVYTPDRVAIEDADDVVLQERHAPRASFGGEQWDPLHALYFAGYGLWNYLTTPYLLTLPGVRTEELPDDGPWRRLRVTFPPRITTHCAEQTFHFDESGLQRRVDYAPHVMGNRPVAHMTEVHKAVSGLVFPTHRFVLPLRDGRPAVTPIITVDLADLSVEGGPA</sequence>
<evidence type="ECO:0000313" key="1">
    <source>
        <dbReference type="EMBL" id="MEA5362815.1"/>
    </source>
</evidence>
<comment type="caution">
    <text evidence="1">The sequence shown here is derived from an EMBL/GenBank/DDBJ whole genome shotgun (WGS) entry which is preliminary data.</text>
</comment>
<evidence type="ECO:0000313" key="2">
    <source>
        <dbReference type="Proteomes" id="UP001304298"/>
    </source>
</evidence>